<organism evidence="3 4">
    <name type="scientific">Pseudomonas folii</name>
    <dbReference type="NCBI Taxonomy" id="2762593"/>
    <lineage>
        <taxon>Bacteria</taxon>
        <taxon>Pseudomonadati</taxon>
        <taxon>Pseudomonadota</taxon>
        <taxon>Gammaproteobacteria</taxon>
        <taxon>Pseudomonadales</taxon>
        <taxon>Pseudomonadaceae</taxon>
        <taxon>Pseudomonas</taxon>
    </lineage>
</organism>
<dbReference type="RefSeq" id="WP_187521812.1">
    <property type="nucleotide sequence ID" value="NZ_JACONW010000061.1"/>
</dbReference>
<dbReference type="EMBL" id="JACONW010000061">
    <property type="protein sequence ID" value="MBC3950898.1"/>
    <property type="molecule type" value="Genomic_DNA"/>
</dbReference>
<sequence>MSDFSAETRNLLEQLQHVAQGLGETFGPFCEVVVHDLQSPDHAIYAIHNNLSGRSVGDPATELGLARIADPAYPQVVANYANRFPDGRQAKSTSIGIRNVEGQYVAALCMNVDLTLFQGVQTAMAQFTRVDCAVDESLEVDSAHSIRKRIDEFAGRSASTPRSLKADERRVLLRELKASGALEVRKSMDAVAQHLGVSRAAAYSYLK</sequence>
<gene>
    <name evidence="3" type="ORF">H8S59_14125</name>
</gene>
<evidence type="ECO:0000259" key="1">
    <source>
        <dbReference type="Pfam" id="PF08348"/>
    </source>
</evidence>
<proteinExistence type="predicted"/>
<evidence type="ECO:0000259" key="2">
    <source>
        <dbReference type="Pfam" id="PF13309"/>
    </source>
</evidence>
<dbReference type="InterPro" id="IPR013559">
    <property type="entry name" value="YheO"/>
</dbReference>
<protein>
    <submittedName>
        <fullName evidence="3">PAS domain-containing protein</fullName>
    </submittedName>
</protein>
<dbReference type="PANTHER" id="PTHR35568">
    <property type="entry name" value="TRANSCRIPTIONAL REGULATOR DAUR"/>
    <property type="match status" value="1"/>
</dbReference>
<dbReference type="Pfam" id="PF13309">
    <property type="entry name" value="HTH_22"/>
    <property type="match status" value="1"/>
</dbReference>
<accession>A0ABR7B164</accession>
<keyword evidence="4" id="KW-1185">Reference proteome</keyword>
<feature type="domain" description="Transcriptional regulator DauR-like HTH" evidence="2">
    <location>
        <begin position="146"/>
        <end position="207"/>
    </location>
</feature>
<dbReference type="Pfam" id="PF08348">
    <property type="entry name" value="PAS_6"/>
    <property type="match status" value="1"/>
</dbReference>
<dbReference type="PANTHER" id="PTHR35568:SF1">
    <property type="entry name" value="TRANSCRIPTIONAL REGULATOR DAUR"/>
    <property type="match status" value="1"/>
</dbReference>
<dbReference type="InterPro" id="IPR039446">
    <property type="entry name" value="DauR-like"/>
</dbReference>
<comment type="caution">
    <text evidence="3">The sequence shown here is derived from an EMBL/GenBank/DDBJ whole genome shotgun (WGS) entry which is preliminary data.</text>
</comment>
<evidence type="ECO:0000313" key="3">
    <source>
        <dbReference type="EMBL" id="MBC3950898.1"/>
    </source>
</evidence>
<evidence type="ECO:0000313" key="4">
    <source>
        <dbReference type="Proteomes" id="UP000651852"/>
    </source>
</evidence>
<feature type="domain" description="YheO-like" evidence="1">
    <location>
        <begin position="12"/>
        <end position="121"/>
    </location>
</feature>
<reference evidence="3 4" key="1">
    <citation type="submission" date="2020-08" db="EMBL/GenBank/DDBJ databases">
        <title>Putative novel bacterial strains isolated from necrotic wheat leaf tissues caused by Xanthomonas translucens.</title>
        <authorList>
            <person name="Tambong J.T."/>
        </authorList>
    </citation>
    <scope>NUCLEOTIDE SEQUENCE [LARGE SCALE GENOMIC DNA]</scope>
    <source>
        <strain evidence="3 4">DOAB 1069</strain>
    </source>
</reference>
<dbReference type="InterPro" id="IPR039445">
    <property type="entry name" value="DauR-like_HTH"/>
</dbReference>
<dbReference type="Proteomes" id="UP000651852">
    <property type="component" value="Unassembled WGS sequence"/>
</dbReference>
<name>A0ABR7B164_9PSED</name>